<gene>
    <name evidence="1" type="ORF">COA08_28550</name>
</gene>
<evidence type="ECO:0000313" key="1">
    <source>
        <dbReference type="EMBL" id="PGQ04916.1"/>
    </source>
</evidence>
<sequence>MDLLSLMKKAIMEVGGKETALCDGFQFTIEQWDECKKKEKTAKNGVVYGFAIKLNESKKLELLSEAGRLKTINKKSLKIEETFDNYYLLYWGKSIDANGRGQAHVKGHKNGNLHLERYEC</sequence>
<accession>A0A2C0EG43</accession>
<evidence type="ECO:0000313" key="2">
    <source>
        <dbReference type="Proteomes" id="UP000221438"/>
    </source>
</evidence>
<protein>
    <submittedName>
        <fullName evidence="1">Uncharacterized protein</fullName>
    </submittedName>
</protein>
<dbReference type="AlphaFoldDB" id="A0A2C0EG43"/>
<organism evidence="1 2">
    <name type="scientific">Bacillus cereus</name>
    <dbReference type="NCBI Taxonomy" id="1396"/>
    <lineage>
        <taxon>Bacteria</taxon>
        <taxon>Bacillati</taxon>
        <taxon>Bacillota</taxon>
        <taxon>Bacilli</taxon>
        <taxon>Bacillales</taxon>
        <taxon>Bacillaceae</taxon>
        <taxon>Bacillus</taxon>
        <taxon>Bacillus cereus group</taxon>
    </lineage>
</organism>
<dbReference type="Proteomes" id="UP000221438">
    <property type="component" value="Unassembled WGS sequence"/>
</dbReference>
<reference evidence="1 2" key="1">
    <citation type="submission" date="2017-09" db="EMBL/GenBank/DDBJ databases">
        <title>Large-scale bioinformatics analysis of Bacillus genomes uncovers conserved roles of natural products in bacterial physiology.</title>
        <authorList>
            <consortium name="Agbiome Team Llc"/>
            <person name="Bleich R.M."/>
            <person name="Grubbs K.J."/>
            <person name="Santa Maria K.C."/>
            <person name="Allen S.E."/>
            <person name="Farag S."/>
            <person name="Shank E.A."/>
            <person name="Bowers A."/>
        </authorList>
    </citation>
    <scope>NUCLEOTIDE SEQUENCE [LARGE SCALE GENOMIC DNA]</scope>
    <source>
        <strain evidence="1 2">AFS046104</strain>
    </source>
</reference>
<dbReference type="RefSeq" id="WP_097833048.1">
    <property type="nucleotide sequence ID" value="NZ_NTUE01000055.1"/>
</dbReference>
<proteinExistence type="predicted"/>
<name>A0A2C0EG43_BACCE</name>
<comment type="caution">
    <text evidence="1">The sequence shown here is derived from an EMBL/GenBank/DDBJ whole genome shotgun (WGS) entry which is preliminary data.</text>
</comment>
<dbReference type="EMBL" id="NUJQ01000058">
    <property type="protein sequence ID" value="PGQ04916.1"/>
    <property type="molecule type" value="Genomic_DNA"/>
</dbReference>